<organism evidence="2 3">
    <name type="scientific">Phytophthora sojae (strain P6497)</name>
    <name type="common">Soybean stem and root rot agent</name>
    <name type="synonym">Phytophthora megasperma f. sp. glycines</name>
    <dbReference type="NCBI Taxonomy" id="1094619"/>
    <lineage>
        <taxon>Eukaryota</taxon>
        <taxon>Sar</taxon>
        <taxon>Stramenopiles</taxon>
        <taxon>Oomycota</taxon>
        <taxon>Peronosporomycetes</taxon>
        <taxon>Peronosporales</taxon>
        <taxon>Peronosporaceae</taxon>
        <taxon>Phytophthora</taxon>
    </lineage>
</organism>
<feature type="compositionally biased region" description="Polar residues" evidence="1">
    <location>
        <begin position="170"/>
        <end position="180"/>
    </location>
</feature>
<dbReference type="AlphaFoldDB" id="G4YI07"/>
<dbReference type="RefSeq" id="XP_009513869.1">
    <property type="nucleotide sequence ID" value="XM_009515574.1"/>
</dbReference>
<dbReference type="InParanoid" id="G4YI07"/>
<sequence>MCPRIRRTGVLIGVHCKNRDHVQERRPPHATQRRPEIVTTTASAERGSCTVPPPPRTHPTDPGHDVSRGAPVGAGWSTSSVCYCRALPIDAKTLCVLTMGSDEVVVREGNCIGESGVSGEMIKSEQELEKAVRTSCTMPPKIVSKMTLVTMNKIGGEPTKPKDKKVDGCTWSQGSTSASSKAGRRSVRLIQRGVHQRR</sequence>
<evidence type="ECO:0000313" key="3">
    <source>
        <dbReference type="Proteomes" id="UP000002640"/>
    </source>
</evidence>
<evidence type="ECO:0000313" key="2">
    <source>
        <dbReference type="EMBL" id="EGZ26594.1"/>
    </source>
</evidence>
<protein>
    <submittedName>
        <fullName evidence="2">Uncharacterized protein</fullName>
    </submittedName>
</protein>
<keyword evidence="3" id="KW-1185">Reference proteome</keyword>
<accession>G4YI07</accession>
<gene>
    <name evidence="2" type="ORF">PHYSODRAFT_248314</name>
</gene>
<feature type="region of interest" description="Disordered" evidence="1">
    <location>
        <begin position="155"/>
        <end position="198"/>
    </location>
</feature>
<evidence type="ECO:0000256" key="1">
    <source>
        <dbReference type="SAM" id="MobiDB-lite"/>
    </source>
</evidence>
<dbReference type="Proteomes" id="UP000002640">
    <property type="component" value="Unassembled WGS sequence"/>
</dbReference>
<dbReference type="GeneID" id="20637819"/>
<name>G4YI07_PHYSP</name>
<feature type="compositionally biased region" description="Basic and acidic residues" evidence="1">
    <location>
        <begin position="58"/>
        <end position="67"/>
    </location>
</feature>
<dbReference type="KEGG" id="psoj:PHYSODRAFT_248314"/>
<reference evidence="2 3" key="1">
    <citation type="journal article" date="2006" name="Science">
        <title>Phytophthora genome sequences uncover evolutionary origins and mechanisms of pathogenesis.</title>
        <authorList>
            <person name="Tyler B.M."/>
            <person name="Tripathy S."/>
            <person name="Zhang X."/>
            <person name="Dehal P."/>
            <person name="Jiang R.H."/>
            <person name="Aerts A."/>
            <person name="Arredondo F.D."/>
            <person name="Baxter L."/>
            <person name="Bensasson D."/>
            <person name="Beynon J.L."/>
            <person name="Chapman J."/>
            <person name="Damasceno C.M."/>
            <person name="Dorrance A.E."/>
            <person name="Dou D."/>
            <person name="Dickerman A.W."/>
            <person name="Dubchak I.L."/>
            <person name="Garbelotto M."/>
            <person name="Gijzen M."/>
            <person name="Gordon S.G."/>
            <person name="Govers F."/>
            <person name="Grunwald N.J."/>
            <person name="Huang W."/>
            <person name="Ivors K.L."/>
            <person name="Jones R.W."/>
            <person name="Kamoun S."/>
            <person name="Krampis K."/>
            <person name="Lamour K.H."/>
            <person name="Lee M.K."/>
            <person name="McDonald W.H."/>
            <person name="Medina M."/>
            <person name="Meijer H.J."/>
            <person name="Nordberg E.K."/>
            <person name="Maclean D.J."/>
            <person name="Ospina-Giraldo M.D."/>
            <person name="Morris P.F."/>
            <person name="Phuntumart V."/>
            <person name="Putnam N.H."/>
            <person name="Rash S."/>
            <person name="Rose J.K."/>
            <person name="Sakihama Y."/>
            <person name="Salamov A.A."/>
            <person name="Savidor A."/>
            <person name="Scheuring C.F."/>
            <person name="Smith B.M."/>
            <person name="Sobral B.W."/>
            <person name="Terry A."/>
            <person name="Torto-Alalibo T.A."/>
            <person name="Win J."/>
            <person name="Xu Z."/>
            <person name="Zhang H."/>
            <person name="Grigoriev I.V."/>
            <person name="Rokhsar D.S."/>
            <person name="Boore J.L."/>
        </authorList>
    </citation>
    <scope>NUCLEOTIDE SEQUENCE [LARGE SCALE GENOMIC DNA]</scope>
    <source>
        <strain evidence="2 3">P6497</strain>
    </source>
</reference>
<feature type="region of interest" description="Disordered" evidence="1">
    <location>
        <begin position="41"/>
        <end position="67"/>
    </location>
</feature>
<dbReference type="EMBL" id="JH159151">
    <property type="protein sequence ID" value="EGZ26594.1"/>
    <property type="molecule type" value="Genomic_DNA"/>
</dbReference>
<proteinExistence type="predicted"/>